<dbReference type="Pfam" id="PF21392">
    <property type="entry name" value="COQ9_N"/>
    <property type="match status" value="1"/>
</dbReference>
<feature type="domain" description="Ubiquinone biosynthesis protein COQ9 HTH" evidence="11">
    <location>
        <begin position="59"/>
        <end position="89"/>
    </location>
</feature>
<comment type="caution">
    <text evidence="12">The sequence shown here is derived from an EMBL/GenBank/DDBJ whole genome shotgun (WGS) entry which is preliminary data.</text>
</comment>
<comment type="subcellular location">
    <subcellularLocation>
        <location evidence="1 8">Mitochondrion</location>
    </subcellularLocation>
</comment>
<feature type="domain" description="COQ9 C-terminal" evidence="10">
    <location>
        <begin position="173"/>
        <end position="243"/>
    </location>
</feature>
<reference evidence="12" key="1">
    <citation type="journal article" date="2021" name="Mol. Ecol. Resour.">
        <title>Apolygus lucorum genome provides insights into omnivorousness and mesophyll feeding.</title>
        <authorList>
            <person name="Liu Y."/>
            <person name="Liu H."/>
            <person name="Wang H."/>
            <person name="Huang T."/>
            <person name="Liu B."/>
            <person name="Yang B."/>
            <person name="Yin L."/>
            <person name="Li B."/>
            <person name="Zhang Y."/>
            <person name="Zhang S."/>
            <person name="Jiang F."/>
            <person name="Zhang X."/>
            <person name="Ren Y."/>
            <person name="Wang B."/>
            <person name="Wang S."/>
            <person name="Lu Y."/>
            <person name="Wu K."/>
            <person name="Fan W."/>
            <person name="Wang G."/>
        </authorList>
    </citation>
    <scope>NUCLEOTIDE SEQUENCE</scope>
    <source>
        <strain evidence="12">12Hb</strain>
    </source>
</reference>
<evidence type="ECO:0000256" key="2">
    <source>
        <dbReference type="ARBA" id="ARBA00004749"/>
    </source>
</evidence>
<evidence type="ECO:0000256" key="8">
    <source>
        <dbReference type="RuleBase" id="RU366063"/>
    </source>
</evidence>
<evidence type="ECO:0000256" key="4">
    <source>
        <dbReference type="ARBA" id="ARBA00022688"/>
    </source>
</evidence>
<feature type="region of interest" description="Disordered" evidence="9">
    <location>
        <begin position="27"/>
        <end position="59"/>
    </location>
</feature>
<keyword evidence="5" id="KW-0809">Transit peptide</keyword>
<dbReference type="AlphaFoldDB" id="A0A6A4IT98"/>
<keyword evidence="4 8" id="KW-0831">Ubiquinone biosynthesis</keyword>
<dbReference type="Proteomes" id="UP000466442">
    <property type="component" value="Unassembled WGS sequence"/>
</dbReference>
<dbReference type="FunFam" id="1.10.357.10:FF:000004">
    <property type="entry name" value="Ubiquinone biosynthesis protein COQ9, mitochondrial"/>
    <property type="match status" value="1"/>
</dbReference>
<dbReference type="GO" id="GO:0006744">
    <property type="term" value="P:ubiquinone biosynthetic process"/>
    <property type="evidence" value="ECO:0007669"/>
    <property type="project" value="UniProtKB-UniRule"/>
</dbReference>
<evidence type="ECO:0000256" key="5">
    <source>
        <dbReference type="ARBA" id="ARBA00022946"/>
    </source>
</evidence>
<evidence type="ECO:0000259" key="11">
    <source>
        <dbReference type="Pfam" id="PF21392"/>
    </source>
</evidence>
<comment type="similarity">
    <text evidence="3 8">Belongs to the COQ9 family.</text>
</comment>
<dbReference type="NCBIfam" id="TIGR02396">
    <property type="entry name" value="diverge_rpsU"/>
    <property type="match status" value="1"/>
</dbReference>
<dbReference type="PANTHER" id="PTHR21427">
    <property type="entry name" value="UBIQUINONE BIOSYNTHESIS PROTEIN COQ9, MITOCHONDRIAL"/>
    <property type="match status" value="1"/>
</dbReference>
<evidence type="ECO:0000256" key="9">
    <source>
        <dbReference type="SAM" id="MobiDB-lite"/>
    </source>
</evidence>
<comment type="pathway">
    <text evidence="2 8">Cofactor biosynthesis; ubiquinone biosynthesis.</text>
</comment>
<comment type="function">
    <text evidence="8">Membrane-associated protein that warps the membrane surface to access and bind aromatic isoprenes with high specificity, including ubiquinone (CoQ) isoprene intermediates and presents them directly to Coq7, therefore facilitating the Coq7-mediated hydroxylase step. Participates in the biosynthesis of coenzyme Q, also named ubiquinone, an essential lipid-soluble electron transporter for aerobic cellular respiration.</text>
</comment>
<feature type="compositionally biased region" description="Polar residues" evidence="9">
    <location>
        <begin position="27"/>
        <end position="40"/>
    </location>
</feature>
<keyword evidence="6 8" id="KW-0446">Lipid-binding</keyword>
<dbReference type="Gene3D" id="1.10.357.10">
    <property type="entry name" value="Tetracycline Repressor, domain 2"/>
    <property type="match status" value="1"/>
</dbReference>
<keyword evidence="7 8" id="KW-0496">Mitochondrion</keyword>
<proteinExistence type="inferred from homology"/>
<dbReference type="UniPathway" id="UPA00232"/>
<evidence type="ECO:0000256" key="1">
    <source>
        <dbReference type="ARBA" id="ARBA00004173"/>
    </source>
</evidence>
<sequence>MSTNLVRSFARISVFFKPFTPRLTCTRYQSSGNGNQNLPTGNEVEGTSNKKKQSDKDYEDGIRQQILETSLTYVNLHGWSKESICAGAESIGYPGVIHGMFPRGGVELVEHFYKVSNKALVQKMAEESQKCSDDRRSTKAFMTKAIEDRLRMVIPYIDRWPEALGMMTLPPNIPTALANLLTLVDDICYYAGDKDVDLKWYGRRVALAGIYKTTELYMLQDSSNDYVQTWHFLERRMDEAQQMHRLLLQTEQASQFAKDFTSATFITARNILGLSWNR</sequence>
<protein>
    <recommendedName>
        <fullName evidence="8">Ubiquinone biosynthesis protein</fullName>
    </recommendedName>
</protein>
<dbReference type="InterPro" id="IPR012762">
    <property type="entry name" value="Ubiq_biosynth_COQ9"/>
</dbReference>
<name>A0A6A4IT98_APOLU</name>
<dbReference type="GO" id="GO:0005743">
    <property type="term" value="C:mitochondrial inner membrane"/>
    <property type="evidence" value="ECO:0007669"/>
    <property type="project" value="TreeGrafter"/>
</dbReference>
<keyword evidence="13" id="KW-1185">Reference proteome</keyword>
<evidence type="ECO:0000256" key="3">
    <source>
        <dbReference type="ARBA" id="ARBA00010766"/>
    </source>
</evidence>
<dbReference type="Pfam" id="PF08511">
    <property type="entry name" value="COQ9"/>
    <property type="match status" value="1"/>
</dbReference>
<evidence type="ECO:0000259" key="10">
    <source>
        <dbReference type="Pfam" id="PF08511"/>
    </source>
</evidence>
<dbReference type="PANTHER" id="PTHR21427:SF19">
    <property type="entry name" value="UBIQUINONE BIOSYNTHESIS PROTEIN COQ9, MITOCHONDRIAL"/>
    <property type="match status" value="1"/>
</dbReference>
<evidence type="ECO:0000313" key="13">
    <source>
        <dbReference type="Proteomes" id="UP000466442"/>
    </source>
</evidence>
<dbReference type="InterPro" id="IPR048674">
    <property type="entry name" value="COQ9_HTH"/>
</dbReference>
<evidence type="ECO:0000256" key="7">
    <source>
        <dbReference type="ARBA" id="ARBA00023128"/>
    </source>
</evidence>
<dbReference type="GO" id="GO:0008289">
    <property type="term" value="F:lipid binding"/>
    <property type="evidence" value="ECO:0007669"/>
    <property type="project" value="UniProtKB-UniRule"/>
</dbReference>
<evidence type="ECO:0000313" key="12">
    <source>
        <dbReference type="EMBL" id="KAF6209633.1"/>
    </source>
</evidence>
<gene>
    <name evidence="12" type="ORF">GE061_015381</name>
</gene>
<dbReference type="OrthoDB" id="619536at2759"/>
<dbReference type="EMBL" id="WIXP02000006">
    <property type="protein sequence ID" value="KAF6209633.1"/>
    <property type="molecule type" value="Genomic_DNA"/>
</dbReference>
<accession>A0A6A4IT98</accession>
<dbReference type="InterPro" id="IPR013718">
    <property type="entry name" value="COQ9_C"/>
</dbReference>
<evidence type="ECO:0000256" key="6">
    <source>
        <dbReference type="ARBA" id="ARBA00023121"/>
    </source>
</evidence>
<organism evidence="12 13">
    <name type="scientific">Apolygus lucorum</name>
    <name type="common">Small green plant bug</name>
    <name type="synonym">Lygocoris lucorum</name>
    <dbReference type="NCBI Taxonomy" id="248454"/>
    <lineage>
        <taxon>Eukaryota</taxon>
        <taxon>Metazoa</taxon>
        <taxon>Ecdysozoa</taxon>
        <taxon>Arthropoda</taxon>
        <taxon>Hexapoda</taxon>
        <taxon>Insecta</taxon>
        <taxon>Pterygota</taxon>
        <taxon>Neoptera</taxon>
        <taxon>Paraneoptera</taxon>
        <taxon>Hemiptera</taxon>
        <taxon>Heteroptera</taxon>
        <taxon>Panheteroptera</taxon>
        <taxon>Cimicomorpha</taxon>
        <taxon>Miridae</taxon>
        <taxon>Mirini</taxon>
        <taxon>Apolygus</taxon>
    </lineage>
</organism>